<evidence type="ECO:0000256" key="1">
    <source>
        <dbReference type="ARBA" id="ARBA00004141"/>
    </source>
</evidence>
<evidence type="ECO:0000256" key="3">
    <source>
        <dbReference type="ARBA" id="ARBA00022989"/>
    </source>
</evidence>
<keyword evidence="2 6" id="KW-0812">Transmembrane</keyword>
<evidence type="ECO:0008006" key="8">
    <source>
        <dbReference type="Google" id="ProtNLM"/>
    </source>
</evidence>
<feature type="region of interest" description="Disordered" evidence="5">
    <location>
        <begin position="185"/>
        <end position="207"/>
    </location>
</feature>
<comment type="subcellular location">
    <subcellularLocation>
        <location evidence="1">Membrane</location>
        <topology evidence="1">Multi-pass membrane protein</topology>
    </subcellularLocation>
</comment>
<feature type="transmembrane region" description="Helical" evidence="6">
    <location>
        <begin position="121"/>
        <end position="145"/>
    </location>
</feature>
<gene>
    <name evidence="7" type="ORF">KM92DES2_10568</name>
</gene>
<evidence type="ECO:0000256" key="4">
    <source>
        <dbReference type="ARBA" id="ARBA00023136"/>
    </source>
</evidence>
<protein>
    <recommendedName>
        <fullName evidence="8">GTPase domain-containing protein</fullName>
    </recommendedName>
</protein>
<keyword evidence="3 6" id="KW-1133">Transmembrane helix</keyword>
<dbReference type="Pfam" id="PF05128">
    <property type="entry name" value="DUF697"/>
    <property type="match status" value="1"/>
</dbReference>
<dbReference type="InterPro" id="IPR021147">
    <property type="entry name" value="DUF697"/>
</dbReference>
<sequence length="207" mass="22039">MTKDTLENKVDGVEDQMACQAETAAEAETCERACPSEEVVDAIIRKRVYGAIGIGFVPVPLVDFLGLSALQIELIHALAEAHGVEFKKERVKSIVSSLCGGFLTTASVPLAASLLKSIPVIGFTAGAATISIMGGASTYALGWVFDRHFRKGGNLIDFNAEEAKTYFKEKVEEGKTLVGKIKNKMKKETKDEAAAEAPAKEADTSAA</sequence>
<proteinExistence type="predicted"/>
<evidence type="ECO:0000256" key="6">
    <source>
        <dbReference type="SAM" id="Phobius"/>
    </source>
</evidence>
<dbReference type="GO" id="GO:0016020">
    <property type="term" value="C:membrane"/>
    <property type="evidence" value="ECO:0007669"/>
    <property type="project" value="UniProtKB-SubCell"/>
</dbReference>
<feature type="compositionally biased region" description="Basic and acidic residues" evidence="5">
    <location>
        <begin position="186"/>
        <end position="207"/>
    </location>
</feature>
<reference evidence="7" key="1">
    <citation type="submission" date="2016-04" db="EMBL/GenBank/DDBJ databases">
        <authorList>
            <person name="Evans L.H."/>
            <person name="Alamgir A."/>
            <person name="Owens N."/>
            <person name="Weber N.D."/>
            <person name="Virtaneva K."/>
            <person name="Barbian K."/>
            <person name="Babar A."/>
            <person name="Rosenke K."/>
        </authorList>
    </citation>
    <scope>NUCLEOTIDE SEQUENCE</scope>
    <source>
        <strain evidence="7">92-2</strain>
    </source>
</reference>
<feature type="transmembrane region" description="Helical" evidence="6">
    <location>
        <begin position="94"/>
        <end position="115"/>
    </location>
</feature>
<evidence type="ECO:0000256" key="5">
    <source>
        <dbReference type="SAM" id="MobiDB-lite"/>
    </source>
</evidence>
<evidence type="ECO:0000256" key="2">
    <source>
        <dbReference type="ARBA" id="ARBA00022692"/>
    </source>
</evidence>
<keyword evidence="4 6" id="KW-0472">Membrane</keyword>
<name>A0A212J5S3_9BACT</name>
<dbReference type="EMBL" id="FLUP01000001">
    <property type="protein sequence ID" value="SBV94734.1"/>
    <property type="molecule type" value="Genomic_DNA"/>
</dbReference>
<dbReference type="RefSeq" id="WP_227117739.1">
    <property type="nucleotide sequence ID" value="NZ_LT598928.1"/>
</dbReference>
<organism evidence="7">
    <name type="scientific">uncultured Desulfovibrio sp</name>
    <dbReference type="NCBI Taxonomy" id="167968"/>
    <lineage>
        <taxon>Bacteria</taxon>
        <taxon>Pseudomonadati</taxon>
        <taxon>Thermodesulfobacteriota</taxon>
        <taxon>Desulfovibrionia</taxon>
        <taxon>Desulfovibrionales</taxon>
        <taxon>Desulfovibrionaceae</taxon>
        <taxon>Desulfovibrio</taxon>
        <taxon>environmental samples</taxon>
    </lineage>
</organism>
<accession>A0A212J5S3</accession>
<evidence type="ECO:0000313" key="7">
    <source>
        <dbReference type="EMBL" id="SBV94734.1"/>
    </source>
</evidence>
<dbReference type="AlphaFoldDB" id="A0A212J5S3"/>